<dbReference type="EMBL" id="JASNGB010000262">
    <property type="protein sequence ID" value="MDL2345693.1"/>
    <property type="molecule type" value="Genomic_DNA"/>
</dbReference>
<feature type="non-terminal residue" evidence="9">
    <location>
        <position position="367"/>
    </location>
</feature>
<proteinExistence type="inferred from homology"/>
<evidence type="ECO:0000256" key="4">
    <source>
        <dbReference type="ARBA" id="ARBA00022692"/>
    </source>
</evidence>
<comment type="caution">
    <text evidence="9">The sequence shown here is derived from an EMBL/GenBank/DDBJ whole genome shotgun (WGS) entry which is preliminary data.</text>
</comment>
<reference evidence="9 10" key="1">
    <citation type="submission" date="2023-05" db="EMBL/GenBank/DDBJ databases">
        <authorList>
            <person name="Gao F."/>
        </authorList>
    </citation>
    <scope>NUCLEOTIDE SEQUENCE [LARGE SCALE GENOMIC DNA]</scope>
    <source>
        <strain evidence="9 10">MIMF12</strain>
    </source>
</reference>
<dbReference type="Gene3D" id="1.20.1640.10">
    <property type="entry name" value="Multidrug efflux transporter AcrB transmembrane domain"/>
    <property type="match status" value="1"/>
</dbReference>
<dbReference type="SUPFAM" id="SSF82866">
    <property type="entry name" value="Multidrug efflux transporter AcrB transmembrane domain"/>
    <property type="match status" value="1"/>
</dbReference>
<keyword evidence="5 7" id="KW-1133">Transmembrane helix</keyword>
<evidence type="ECO:0000256" key="1">
    <source>
        <dbReference type="ARBA" id="ARBA00004651"/>
    </source>
</evidence>
<feature type="transmembrane region" description="Helical" evidence="7">
    <location>
        <begin position="230"/>
        <end position="253"/>
    </location>
</feature>
<evidence type="ECO:0000313" key="10">
    <source>
        <dbReference type="Proteomes" id="UP001302059"/>
    </source>
</evidence>
<keyword evidence="10" id="KW-1185">Reference proteome</keyword>
<keyword evidence="3" id="KW-1003">Cell membrane</keyword>
<organism evidence="9 10">
    <name type="scientific">Deinococcus rhizophilus</name>
    <dbReference type="NCBI Taxonomy" id="3049544"/>
    <lineage>
        <taxon>Bacteria</taxon>
        <taxon>Thermotogati</taxon>
        <taxon>Deinococcota</taxon>
        <taxon>Deinococci</taxon>
        <taxon>Deinococcales</taxon>
        <taxon>Deinococcaceae</taxon>
        <taxon>Deinococcus</taxon>
    </lineage>
</organism>
<dbReference type="Proteomes" id="UP001302059">
    <property type="component" value="Unassembled WGS sequence"/>
</dbReference>
<evidence type="ECO:0000259" key="8">
    <source>
        <dbReference type="Pfam" id="PF03176"/>
    </source>
</evidence>
<accession>A0ABT7JMN0</accession>
<dbReference type="RefSeq" id="WP_285525355.1">
    <property type="nucleotide sequence ID" value="NZ_JASNGB010000262.1"/>
</dbReference>
<keyword evidence="4 7" id="KW-0812">Transmembrane</keyword>
<comment type="similarity">
    <text evidence="2">Belongs to the resistance-nodulation-cell division (RND) (TC 2.A.6) family. MmpL subfamily.</text>
</comment>
<dbReference type="InterPro" id="IPR004869">
    <property type="entry name" value="MMPL_dom"/>
</dbReference>
<feature type="transmembrane region" description="Helical" evidence="7">
    <location>
        <begin position="306"/>
        <end position="328"/>
    </location>
</feature>
<feature type="transmembrane region" description="Helical" evidence="7">
    <location>
        <begin position="197"/>
        <end position="218"/>
    </location>
</feature>
<evidence type="ECO:0000256" key="3">
    <source>
        <dbReference type="ARBA" id="ARBA00022475"/>
    </source>
</evidence>
<evidence type="ECO:0000313" key="9">
    <source>
        <dbReference type="EMBL" id="MDL2345693.1"/>
    </source>
</evidence>
<name>A0ABT7JMN0_9DEIO</name>
<dbReference type="PANTHER" id="PTHR33406:SF6">
    <property type="entry name" value="MEMBRANE PROTEIN YDGH-RELATED"/>
    <property type="match status" value="1"/>
</dbReference>
<evidence type="ECO:0000256" key="2">
    <source>
        <dbReference type="ARBA" id="ARBA00010157"/>
    </source>
</evidence>
<gene>
    <name evidence="9" type="ORF">QOL99_16290</name>
</gene>
<feature type="transmembrane region" description="Helical" evidence="7">
    <location>
        <begin position="172"/>
        <end position="190"/>
    </location>
</feature>
<sequence>MASSSPSRFTRLLVPLLLILVWFGAAGIGGPYFGRVEEVSTNDQATFLPTSADATRVAARLPDFLGDRTIPGIAVFTAGEPLSAGALGTLREAVAALGELEAVEGVSPLIPSGDGLAAQAFLPIDADADIAEVVAEVRAELQEAAPAGVTVHLTGPAGFTGDLTAAFSGIDGLLLLVALGAVLVILLAVYRSVLLPAVVLLTSLFALCVALLVNWWLARWGVFTLTGQTQGILFILVIGAATDYSLLYTARYAEELRRHADRYGATRAALRGSLEPILASGGTVIAGLLCLLLSDLGSNRSLGPVAAVGIVFSMLAALTLLPALLYVLGRGAYWPQRPVYDPSRTDEAQTGAGVYARIGRWIARRPR</sequence>
<evidence type="ECO:0000256" key="6">
    <source>
        <dbReference type="ARBA" id="ARBA00023136"/>
    </source>
</evidence>
<dbReference type="PANTHER" id="PTHR33406">
    <property type="entry name" value="MEMBRANE PROTEIN MJ1562-RELATED"/>
    <property type="match status" value="1"/>
</dbReference>
<dbReference type="InterPro" id="IPR050545">
    <property type="entry name" value="Mycobact_MmpL"/>
</dbReference>
<protein>
    <submittedName>
        <fullName evidence="9">MMPL family transporter</fullName>
    </submittedName>
</protein>
<feature type="domain" description="Membrane transport protein MMPL" evidence="8">
    <location>
        <begin position="89"/>
        <end position="367"/>
    </location>
</feature>
<keyword evidence="6 7" id="KW-0472">Membrane</keyword>
<evidence type="ECO:0000256" key="7">
    <source>
        <dbReference type="SAM" id="Phobius"/>
    </source>
</evidence>
<dbReference type="Pfam" id="PF03176">
    <property type="entry name" value="MMPL"/>
    <property type="match status" value="1"/>
</dbReference>
<comment type="subcellular location">
    <subcellularLocation>
        <location evidence="1">Cell membrane</location>
        <topology evidence="1">Multi-pass membrane protein</topology>
    </subcellularLocation>
</comment>
<evidence type="ECO:0000256" key="5">
    <source>
        <dbReference type="ARBA" id="ARBA00022989"/>
    </source>
</evidence>
<feature type="transmembrane region" description="Helical" evidence="7">
    <location>
        <begin position="274"/>
        <end position="294"/>
    </location>
</feature>